<protein>
    <submittedName>
        <fullName evidence="2">Uncharacterized protein</fullName>
    </submittedName>
</protein>
<dbReference type="AlphaFoldDB" id="A0A843UZV8"/>
<evidence type="ECO:0000313" key="2">
    <source>
        <dbReference type="EMBL" id="MQL86163.1"/>
    </source>
</evidence>
<sequence length="141" mass="16356">MDRFRRMPDREDRSRMGEEGREGASPIPNVSVEDRMRVLEYPFFHEGRMDNLNAFSMNRGVSGVPYRSPSPIERSVDSPYTQSSSLGMFNTSTPMEMLDDIGYGRVNEKVQRKGRMGKRPVHSEKVVWNEQKHVIFVRLCL</sequence>
<accession>A0A843UZV8</accession>
<name>A0A843UZV8_COLES</name>
<feature type="compositionally biased region" description="Polar residues" evidence="1">
    <location>
        <begin position="78"/>
        <end position="91"/>
    </location>
</feature>
<feature type="region of interest" description="Disordered" evidence="1">
    <location>
        <begin position="66"/>
        <end position="91"/>
    </location>
</feature>
<dbReference type="EMBL" id="NMUH01000878">
    <property type="protein sequence ID" value="MQL86163.1"/>
    <property type="molecule type" value="Genomic_DNA"/>
</dbReference>
<comment type="caution">
    <text evidence="2">The sequence shown here is derived from an EMBL/GenBank/DDBJ whole genome shotgun (WGS) entry which is preliminary data.</text>
</comment>
<gene>
    <name evidence="2" type="ORF">Taro_018693</name>
</gene>
<reference evidence="2" key="1">
    <citation type="submission" date="2017-07" db="EMBL/GenBank/DDBJ databases">
        <title>Taro Niue Genome Assembly and Annotation.</title>
        <authorList>
            <person name="Atibalentja N."/>
            <person name="Keating K."/>
            <person name="Fields C.J."/>
        </authorList>
    </citation>
    <scope>NUCLEOTIDE SEQUENCE</scope>
    <source>
        <strain evidence="2">Niue_2</strain>
        <tissue evidence="2">Leaf</tissue>
    </source>
</reference>
<dbReference type="Proteomes" id="UP000652761">
    <property type="component" value="Unassembled WGS sequence"/>
</dbReference>
<feature type="region of interest" description="Disordered" evidence="1">
    <location>
        <begin position="1"/>
        <end position="31"/>
    </location>
</feature>
<evidence type="ECO:0000313" key="3">
    <source>
        <dbReference type="Proteomes" id="UP000652761"/>
    </source>
</evidence>
<evidence type="ECO:0000256" key="1">
    <source>
        <dbReference type="SAM" id="MobiDB-lite"/>
    </source>
</evidence>
<proteinExistence type="predicted"/>
<keyword evidence="3" id="KW-1185">Reference proteome</keyword>
<feature type="compositionally biased region" description="Basic and acidic residues" evidence="1">
    <location>
        <begin position="1"/>
        <end position="22"/>
    </location>
</feature>
<organism evidence="2 3">
    <name type="scientific">Colocasia esculenta</name>
    <name type="common">Wild taro</name>
    <name type="synonym">Arum esculentum</name>
    <dbReference type="NCBI Taxonomy" id="4460"/>
    <lineage>
        <taxon>Eukaryota</taxon>
        <taxon>Viridiplantae</taxon>
        <taxon>Streptophyta</taxon>
        <taxon>Embryophyta</taxon>
        <taxon>Tracheophyta</taxon>
        <taxon>Spermatophyta</taxon>
        <taxon>Magnoliopsida</taxon>
        <taxon>Liliopsida</taxon>
        <taxon>Araceae</taxon>
        <taxon>Aroideae</taxon>
        <taxon>Colocasieae</taxon>
        <taxon>Colocasia</taxon>
    </lineage>
</organism>